<reference evidence="3" key="1">
    <citation type="journal article" date="2021" name="Nat. Commun.">
        <title>Genomic analyses provide insights into spinach domestication and the genetic basis of agronomic traits.</title>
        <authorList>
            <person name="Cai X."/>
            <person name="Sun X."/>
            <person name="Xu C."/>
            <person name="Sun H."/>
            <person name="Wang X."/>
            <person name="Ge C."/>
            <person name="Zhang Z."/>
            <person name="Wang Q."/>
            <person name="Fei Z."/>
            <person name="Jiao C."/>
            <person name="Wang Q."/>
        </authorList>
    </citation>
    <scope>NUCLEOTIDE SEQUENCE [LARGE SCALE GENOMIC DNA]</scope>
    <source>
        <strain evidence="3">cv. Varoflay</strain>
    </source>
</reference>
<gene>
    <name evidence="4" type="primary">LOC130461526</name>
</gene>
<keyword evidence="1" id="KW-0175">Coiled coil</keyword>
<keyword evidence="3" id="KW-1185">Reference proteome</keyword>
<dbReference type="Proteomes" id="UP000813463">
    <property type="component" value="Chromosome 5"/>
</dbReference>
<evidence type="ECO:0000313" key="3">
    <source>
        <dbReference type="Proteomes" id="UP000813463"/>
    </source>
</evidence>
<proteinExistence type="predicted"/>
<feature type="region of interest" description="Disordered" evidence="2">
    <location>
        <begin position="90"/>
        <end position="116"/>
    </location>
</feature>
<dbReference type="RefSeq" id="XP_056685639.1">
    <property type="nucleotide sequence ID" value="XM_056829661.1"/>
</dbReference>
<accession>A0ABM3QQJ8</accession>
<sequence length="188" mass="20413">MAGNASSSDDITRRFEAMEQRINVLQKENEALHSQVRSTASIATGSRFQYRRDTSGLNRRLDLDAAPDHPLHVPFGEPGGPVLQQIREFDPLPNQPRSNPSWLPPPPTQPSSASTSTTVVTSTAARVIPPQVGMTTSTMVTAPASTPVSRPLPPPMVTMSMRLPVTLPAQGPTPSIQMPWDQLFSVRL</sequence>
<protein>
    <submittedName>
        <fullName evidence="4">Uncharacterized protein</fullName>
    </submittedName>
</protein>
<reference evidence="4" key="2">
    <citation type="submission" date="2025-08" db="UniProtKB">
        <authorList>
            <consortium name="RefSeq"/>
        </authorList>
    </citation>
    <scope>IDENTIFICATION</scope>
    <source>
        <tissue evidence="4">Leaf</tissue>
    </source>
</reference>
<evidence type="ECO:0000256" key="1">
    <source>
        <dbReference type="SAM" id="Coils"/>
    </source>
</evidence>
<evidence type="ECO:0000313" key="4">
    <source>
        <dbReference type="RefSeq" id="XP_056685639.1"/>
    </source>
</evidence>
<dbReference type="GeneID" id="130461526"/>
<evidence type="ECO:0000256" key="2">
    <source>
        <dbReference type="SAM" id="MobiDB-lite"/>
    </source>
</evidence>
<organism evidence="3 4">
    <name type="scientific">Spinacia oleracea</name>
    <name type="common">Spinach</name>
    <dbReference type="NCBI Taxonomy" id="3562"/>
    <lineage>
        <taxon>Eukaryota</taxon>
        <taxon>Viridiplantae</taxon>
        <taxon>Streptophyta</taxon>
        <taxon>Embryophyta</taxon>
        <taxon>Tracheophyta</taxon>
        <taxon>Spermatophyta</taxon>
        <taxon>Magnoliopsida</taxon>
        <taxon>eudicotyledons</taxon>
        <taxon>Gunneridae</taxon>
        <taxon>Pentapetalae</taxon>
        <taxon>Caryophyllales</taxon>
        <taxon>Chenopodiaceae</taxon>
        <taxon>Chenopodioideae</taxon>
        <taxon>Anserineae</taxon>
        <taxon>Spinacia</taxon>
    </lineage>
</organism>
<name>A0ABM3QQJ8_SPIOL</name>
<feature type="coiled-coil region" evidence="1">
    <location>
        <begin position="8"/>
        <end position="35"/>
    </location>
</feature>